<dbReference type="EMBL" id="JAEVFJ010000025">
    <property type="protein sequence ID" value="KAH8094707.1"/>
    <property type="molecule type" value="Genomic_DNA"/>
</dbReference>
<feature type="region of interest" description="Disordered" evidence="1">
    <location>
        <begin position="134"/>
        <end position="162"/>
    </location>
</feature>
<dbReference type="Proteomes" id="UP000813824">
    <property type="component" value="Unassembled WGS sequence"/>
</dbReference>
<feature type="region of interest" description="Disordered" evidence="1">
    <location>
        <begin position="78"/>
        <end position="121"/>
    </location>
</feature>
<organism evidence="2 3">
    <name type="scientific">Cristinia sonorae</name>
    <dbReference type="NCBI Taxonomy" id="1940300"/>
    <lineage>
        <taxon>Eukaryota</taxon>
        <taxon>Fungi</taxon>
        <taxon>Dikarya</taxon>
        <taxon>Basidiomycota</taxon>
        <taxon>Agaricomycotina</taxon>
        <taxon>Agaricomycetes</taxon>
        <taxon>Agaricomycetidae</taxon>
        <taxon>Agaricales</taxon>
        <taxon>Pleurotineae</taxon>
        <taxon>Stephanosporaceae</taxon>
        <taxon>Cristinia</taxon>
    </lineage>
</organism>
<gene>
    <name evidence="2" type="ORF">BXZ70DRAFT_908810</name>
</gene>
<sequence>MNSIRLSLHGRLNSNTDNKSDGKWFVRSFVPINPFSLTVAERKASERAAMGGSCLSYIPRGKSYVTEPQDLRTERYANQTNTPPLPFPPHCQTNPSSPRVSARDTRDEKERTRMRRSLAKRQRVEDAFVSGGWQDRVCGPESEMGDADERGSRGETGVLEGDTGDRRRFTYMDTLGLAATVRIVGLSRTLEKHTDENKERPQSDEGNFRSCASSGWLYNTRAQH</sequence>
<keyword evidence="3" id="KW-1185">Reference proteome</keyword>
<evidence type="ECO:0000313" key="2">
    <source>
        <dbReference type="EMBL" id="KAH8094707.1"/>
    </source>
</evidence>
<protein>
    <submittedName>
        <fullName evidence="2">Uncharacterized protein</fullName>
    </submittedName>
</protein>
<reference evidence="2" key="1">
    <citation type="journal article" date="2021" name="New Phytol.">
        <title>Evolutionary innovations through gain and loss of genes in the ectomycorrhizal Boletales.</title>
        <authorList>
            <person name="Wu G."/>
            <person name="Miyauchi S."/>
            <person name="Morin E."/>
            <person name="Kuo A."/>
            <person name="Drula E."/>
            <person name="Varga T."/>
            <person name="Kohler A."/>
            <person name="Feng B."/>
            <person name="Cao Y."/>
            <person name="Lipzen A."/>
            <person name="Daum C."/>
            <person name="Hundley H."/>
            <person name="Pangilinan J."/>
            <person name="Johnson J."/>
            <person name="Barry K."/>
            <person name="LaButti K."/>
            <person name="Ng V."/>
            <person name="Ahrendt S."/>
            <person name="Min B."/>
            <person name="Choi I.G."/>
            <person name="Park H."/>
            <person name="Plett J.M."/>
            <person name="Magnuson J."/>
            <person name="Spatafora J.W."/>
            <person name="Nagy L.G."/>
            <person name="Henrissat B."/>
            <person name="Grigoriev I.V."/>
            <person name="Yang Z.L."/>
            <person name="Xu J."/>
            <person name="Martin F.M."/>
        </authorList>
    </citation>
    <scope>NUCLEOTIDE SEQUENCE</scope>
    <source>
        <strain evidence="2">KKN 215</strain>
    </source>
</reference>
<feature type="region of interest" description="Disordered" evidence="1">
    <location>
        <begin position="191"/>
        <end position="210"/>
    </location>
</feature>
<name>A0A8K0UJB1_9AGAR</name>
<accession>A0A8K0UJB1</accession>
<comment type="caution">
    <text evidence="2">The sequence shown here is derived from an EMBL/GenBank/DDBJ whole genome shotgun (WGS) entry which is preliminary data.</text>
</comment>
<feature type="compositionally biased region" description="Basic and acidic residues" evidence="1">
    <location>
        <begin position="191"/>
        <end position="207"/>
    </location>
</feature>
<feature type="compositionally biased region" description="Basic residues" evidence="1">
    <location>
        <begin position="112"/>
        <end position="121"/>
    </location>
</feature>
<dbReference type="AlphaFoldDB" id="A0A8K0UJB1"/>
<evidence type="ECO:0000256" key="1">
    <source>
        <dbReference type="SAM" id="MobiDB-lite"/>
    </source>
</evidence>
<evidence type="ECO:0000313" key="3">
    <source>
        <dbReference type="Proteomes" id="UP000813824"/>
    </source>
</evidence>
<feature type="compositionally biased region" description="Basic and acidic residues" evidence="1">
    <location>
        <begin position="101"/>
        <end position="111"/>
    </location>
</feature>
<proteinExistence type="predicted"/>